<dbReference type="PROSITE" id="PS50089">
    <property type="entry name" value="ZF_RING_2"/>
    <property type="match status" value="1"/>
</dbReference>
<evidence type="ECO:0000313" key="4">
    <source>
        <dbReference type="EMBL" id="KAK9014102.1"/>
    </source>
</evidence>
<keyword evidence="5" id="KW-1185">Reference proteome</keyword>
<keyword evidence="1" id="KW-0862">Zinc</keyword>
<proteinExistence type="predicted"/>
<evidence type="ECO:0000256" key="2">
    <source>
        <dbReference type="SAM" id="MobiDB-lite"/>
    </source>
</evidence>
<feature type="compositionally biased region" description="Low complexity" evidence="2">
    <location>
        <begin position="628"/>
        <end position="637"/>
    </location>
</feature>
<dbReference type="EMBL" id="JBBPBN010000021">
    <property type="protein sequence ID" value="KAK9014102.1"/>
    <property type="molecule type" value="Genomic_DNA"/>
</dbReference>
<keyword evidence="1" id="KW-0863">Zinc-finger</keyword>
<dbReference type="PANTHER" id="PTHR31150:SF19">
    <property type="entry name" value="RING-TYPE DOMAIN-CONTAINING PROTEIN"/>
    <property type="match status" value="1"/>
</dbReference>
<name>A0ABR2RMK8_9ROSI</name>
<protein>
    <recommendedName>
        <fullName evidence="3">RING-type domain-containing protein</fullName>
    </recommendedName>
</protein>
<organism evidence="4 5">
    <name type="scientific">Hibiscus sabdariffa</name>
    <name type="common">roselle</name>
    <dbReference type="NCBI Taxonomy" id="183260"/>
    <lineage>
        <taxon>Eukaryota</taxon>
        <taxon>Viridiplantae</taxon>
        <taxon>Streptophyta</taxon>
        <taxon>Embryophyta</taxon>
        <taxon>Tracheophyta</taxon>
        <taxon>Spermatophyta</taxon>
        <taxon>Magnoliopsida</taxon>
        <taxon>eudicotyledons</taxon>
        <taxon>Gunneridae</taxon>
        <taxon>Pentapetalae</taxon>
        <taxon>rosids</taxon>
        <taxon>malvids</taxon>
        <taxon>Malvales</taxon>
        <taxon>Malvaceae</taxon>
        <taxon>Malvoideae</taxon>
        <taxon>Hibiscus</taxon>
    </lineage>
</organism>
<dbReference type="PANTHER" id="PTHR31150">
    <property type="entry name" value="EXPRESSED PROTEIN"/>
    <property type="match status" value="1"/>
</dbReference>
<feature type="compositionally biased region" description="Polar residues" evidence="2">
    <location>
        <begin position="611"/>
        <end position="620"/>
    </location>
</feature>
<feature type="domain" description="RING-type" evidence="3">
    <location>
        <begin position="716"/>
        <end position="771"/>
    </location>
</feature>
<dbReference type="InterPro" id="IPR001841">
    <property type="entry name" value="Znf_RING"/>
</dbReference>
<feature type="region of interest" description="Disordered" evidence="2">
    <location>
        <begin position="1"/>
        <end position="84"/>
    </location>
</feature>
<gene>
    <name evidence="4" type="ORF">V6N11_005272</name>
</gene>
<keyword evidence="1" id="KW-0479">Metal-binding</keyword>
<dbReference type="Proteomes" id="UP001396334">
    <property type="component" value="Unassembled WGS sequence"/>
</dbReference>
<feature type="region of interest" description="Disordered" evidence="2">
    <location>
        <begin position="602"/>
        <end position="653"/>
    </location>
</feature>
<reference evidence="4 5" key="1">
    <citation type="journal article" date="2024" name="G3 (Bethesda)">
        <title>Genome assembly of Hibiscus sabdariffa L. provides insights into metabolisms of medicinal natural products.</title>
        <authorList>
            <person name="Kim T."/>
        </authorList>
    </citation>
    <scope>NUCLEOTIDE SEQUENCE [LARGE SCALE GENOMIC DNA]</scope>
    <source>
        <strain evidence="4">TK-2024</strain>
        <tissue evidence="4">Old leaves</tissue>
    </source>
</reference>
<feature type="compositionally biased region" description="Basic residues" evidence="2">
    <location>
        <begin position="44"/>
        <end position="68"/>
    </location>
</feature>
<evidence type="ECO:0000313" key="5">
    <source>
        <dbReference type="Proteomes" id="UP001396334"/>
    </source>
</evidence>
<evidence type="ECO:0000256" key="1">
    <source>
        <dbReference type="PROSITE-ProRule" id="PRU00175"/>
    </source>
</evidence>
<comment type="caution">
    <text evidence="4">The sequence shown here is derived from an EMBL/GenBank/DDBJ whole genome shotgun (WGS) entry which is preliminary data.</text>
</comment>
<sequence length="776" mass="83758">MPPHRHDDVSLVDWESNNRAGAGPTGRDVASRKRARGTHAESFKKKKRTLKSPKRQIHPNRKRGKKKSFFFSPSPLTINMGDEESNNVDQLQNYEGIRHQSLSSETVCCTGITGVGTVDVPLNVLSNYPSFRMGDMSLAGTDGMRSAPHLGSYQSFTVYPQLLNRGDYMPSLYSPLEKMDANSEFLKTAIQDIKMDDLKPQSLENSMMRSGSREHFLRGAQDGSDMGSNDNLVDCAVQSNYPESLDGSFLTLGVGVDREASSTYNNGALSMQLNQSHSQSGYRSSFSPDFKMAAGLSDFQTYAAGLSGIEENAVGLSSLKHNFGGLPSIVQNASDSSNMSALTGSSQNVDGCTFSTHDFRFAASTISNLSSSPSQMLPIPQTQVQHPCLSSGNSKFTAGFANIDPNKGFHGLSGVSSNGEHIRSHSGLLPNQSFHTLSVSSSIVHSCGQSELPFQGQQRLSPWPSLSSFVRSKYAAVTSDQLQKCDSGSTLSLQSGTPVASVLRNIENTSSQSDVWQRYPAHRDAALQTIEKAPFSKRIQNQLAGKDKLSATDRNAAEVVSILPSSNNIGFQEATSLGHSRNNTPIQASNNLVPAYTSGQVTPFARRNGPAITSNNLSRSSLKRKATQPPAAAPQVQIKRTEKSSARSSAVDKAQNAPYISHVPSVVHPISTVPPVRITPQPPVQATTIPPSARRILSPHVKWQDRESLQPSGHNCLLCKRDLSYSPEGPILPLTAPPPVAVLSCGHCFHDLCLQRMTPKDQANNPPCIPCVIGEG</sequence>
<accession>A0ABR2RMK8</accession>
<evidence type="ECO:0000259" key="3">
    <source>
        <dbReference type="PROSITE" id="PS50089"/>
    </source>
</evidence>